<evidence type="ECO:0000313" key="3">
    <source>
        <dbReference type="EMBL" id="KJA26979.1"/>
    </source>
</evidence>
<dbReference type="OrthoDB" id="2669721at2759"/>
<keyword evidence="1" id="KW-0472">Membrane</keyword>
<evidence type="ECO:0000313" key="4">
    <source>
        <dbReference type="Proteomes" id="UP000054270"/>
    </source>
</evidence>
<name>A0A0D2P7M7_HYPSF</name>
<keyword evidence="1" id="KW-1133">Transmembrane helix</keyword>
<proteinExistence type="predicted"/>
<evidence type="ECO:0000313" key="2">
    <source>
        <dbReference type="EMBL" id="KJA14358.1"/>
    </source>
</evidence>
<protein>
    <submittedName>
        <fullName evidence="3">Uncharacterized protein</fullName>
    </submittedName>
</protein>
<organism evidence="3 4">
    <name type="scientific">Hypholoma sublateritium (strain FD-334 SS-4)</name>
    <dbReference type="NCBI Taxonomy" id="945553"/>
    <lineage>
        <taxon>Eukaryota</taxon>
        <taxon>Fungi</taxon>
        <taxon>Dikarya</taxon>
        <taxon>Basidiomycota</taxon>
        <taxon>Agaricomycotina</taxon>
        <taxon>Agaricomycetes</taxon>
        <taxon>Agaricomycetidae</taxon>
        <taxon>Agaricales</taxon>
        <taxon>Agaricineae</taxon>
        <taxon>Strophariaceae</taxon>
        <taxon>Hypholoma</taxon>
    </lineage>
</organism>
<dbReference type="AlphaFoldDB" id="A0A0D2P7M7"/>
<reference evidence="4" key="1">
    <citation type="submission" date="2014-04" db="EMBL/GenBank/DDBJ databases">
        <title>Evolutionary Origins and Diversification of the Mycorrhizal Mutualists.</title>
        <authorList>
            <consortium name="DOE Joint Genome Institute"/>
            <consortium name="Mycorrhizal Genomics Consortium"/>
            <person name="Kohler A."/>
            <person name="Kuo A."/>
            <person name="Nagy L.G."/>
            <person name="Floudas D."/>
            <person name="Copeland A."/>
            <person name="Barry K.W."/>
            <person name="Cichocki N."/>
            <person name="Veneault-Fourrey C."/>
            <person name="LaButti K."/>
            <person name="Lindquist E.A."/>
            <person name="Lipzen A."/>
            <person name="Lundell T."/>
            <person name="Morin E."/>
            <person name="Murat C."/>
            <person name="Riley R."/>
            <person name="Ohm R."/>
            <person name="Sun H."/>
            <person name="Tunlid A."/>
            <person name="Henrissat B."/>
            <person name="Grigoriev I.V."/>
            <person name="Hibbett D.S."/>
            <person name="Martin F."/>
        </authorList>
    </citation>
    <scope>NUCLEOTIDE SEQUENCE [LARGE SCALE GENOMIC DNA]</scope>
    <source>
        <strain evidence="4">FD-334 SS-4</strain>
    </source>
</reference>
<evidence type="ECO:0000256" key="1">
    <source>
        <dbReference type="SAM" id="Phobius"/>
    </source>
</evidence>
<accession>A0A0D2P7M7</accession>
<gene>
    <name evidence="2" type="ORF">HYPSUDRAFT_100017</name>
    <name evidence="3" type="ORF">HYPSUDRAFT_101817</name>
</gene>
<keyword evidence="4" id="KW-1185">Reference proteome</keyword>
<dbReference type="EMBL" id="KN817525">
    <property type="protein sequence ID" value="KJA26979.1"/>
    <property type="molecule type" value="Genomic_DNA"/>
</dbReference>
<sequence>EVLYYYQCRIKGSLLTLAVVSVFASPLPALIAESHGTFILCKYLGHRNIFIINATCIKAVIAMIPHP</sequence>
<dbReference type="Proteomes" id="UP000054270">
    <property type="component" value="Unassembled WGS sequence"/>
</dbReference>
<feature type="non-terminal residue" evidence="3">
    <location>
        <position position="1"/>
    </location>
</feature>
<feature type="transmembrane region" description="Helical" evidence="1">
    <location>
        <begin position="12"/>
        <end position="32"/>
    </location>
</feature>
<keyword evidence="1" id="KW-0812">Transmembrane</keyword>
<reference evidence="3" key="2">
    <citation type="submission" date="2014-04" db="EMBL/GenBank/DDBJ databases">
        <title>Evolutionary Origins and Diversification of the Mycorrhizal Mutualists.</title>
        <authorList>
            <consortium name="DOE Joint Genome Institute"/>
            <person name="Kohler A."/>
            <person name="Kuo A."/>
            <person name="Nagy L.G."/>
            <person name="Floudas D."/>
            <person name="Copeland A."/>
            <person name="Barry K.W."/>
            <person name="Cichocki N."/>
            <person name="Veneault-Fourrey C."/>
            <person name="LaButti K."/>
            <person name="Lindquist E.A."/>
            <person name="Lipzen A."/>
            <person name="Lundell T."/>
            <person name="Morin E."/>
            <person name="Murat C."/>
            <person name="Riley R."/>
            <person name="Ohm R."/>
            <person name="Sun H."/>
            <person name="Tunlid A."/>
            <person name="Henrissat B."/>
            <person name="Grigoriev I.V."/>
            <person name="Hibbett D.S."/>
            <person name="Martin F."/>
            <person name="Consortium M.G."/>
        </authorList>
    </citation>
    <scope>NUCLEOTIDE SEQUENCE [LARGE SCALE GENOMIC DNA]</scope>
    <source>
        <strain evidence="3">FD-334 SS-4</strain>
    </source>
</reference>
<feature type="non-terminal residue" evidence="3">
    <location>
        <position position="67"/>
    </location>
</feature>
<dbReference type="EMBL" id="KN817682">
    <property type="protein sequence ID" value="KJA14358.1"/>
    <property type="molecule type" value="Genomic_DNA"/>
</dbReference>